<accession>A0A8C9B9P4</accession>
<reference evidence="1" key="3">
    <citation type="submission" date="2025-09" db="UniProtKB">
        <authorList>
            <consortium name="Ensembl"/>
        </authorList>
    </citation>
    <scope>IDENTIFICATION</scope>
</reference>
<dbReference type="AlphaFoldDB" id="A0A8C9B9P4"/>
<reference evidence="1" key="2">
    <citation type="submission" date="2025-08" db="UniProtKB">
        <authorList>
            <consortium name="Ensembl"/>
        </authorList>
    </citation>
    <scope>IDENTIFICATION</scope>
</reference>
<dbReference type="InterPro" id="IPR011029">
    <property type="entry name" value="DEATH-like_dom_sf"/>
</dbReference>
<name>A0A8C9B9P4_PHOSS</name>
<dbReference type="Ensembl" id="ENSPSNT00000003303.1">
    <property type="protein sequence ID" value="ENSPSNP00000002873.1"/>
    <property type="gene ID" value="ENSPSNG00000002178.1"/>
</dbReference>
<dbReference type="Proteomes" id="UP000694554">
    <property type="component" value="Chromosome 6"/>
</dbReference>
<reference evidence="1" key="1">
    <citation type="submission" date="2019-08" db="EMBL/GenBank/DDBJ databases">
        <title>Phocoena sinus (Vaquita) genome, mPhoSin1, primary haplotype.</title>
        <authorList>
            <person name="Morin P."/>
            <person name="Mountcastle J."/>
            <person name="Fungtammasan C."/>
            <person name="Rhie A."/>
            <person name="Rojas-Bracho L."/>
            <person name="Smith C.R."/>
            <person name="Taylor B.L."/>
            <person name="Gulland F.M.D."/>
            <person name="Musser W."/>
            <person name="Houck M."/>
            <person name="Haase B."/>
            <person name="Paez S."/>
            <person name="Howe K."/>
            <person name="Torrance J."/>
            <person name="Formenti G."/>
            <person name="Phillippy A."/>
            <person name="Ryder O."/>
            <person name="Jarvis E.D."/>
            <person name="Fedrigo O."/>
        </authorList>
    </citation>
    <scope>NUCLEOTIDE SEQUENCE [LARGE SCALE GENOMIC DNA]</scope>
</reference>
<dbReference type="GeneTree" id="ENSGT01010000230257"/>
<sequence length="65" mass="7751">MTLDEERQNLHAFRDHVRNIVDSTYILSYVTPWFRDGEWFPAAAVRTQRKLRLTLLDLDLICTTK</sequence>
<evidence type="ECO:0000313" key="2">
    <source>
        <dbReference type="Proteomes" id="UP000694554"/>
    </source>
</evidence>
<dbReference type="Gene3D" id="1.10.533.10">
    <property type="entry name" value="Death Domain, Fas"/>
    <property type="match status" value="1"/>
</dbReference>
<keyword evidence="2" id="KW-1185">Reference proteome</keyword>
<protein>
    <submittedName>
        <fullName evidence="1">Uncharacterized protein</fullName>
    </submittedName>
</protein>
<organism evidence="1 2">
    <name type="scientific">Phocoena sinus</name>
    <name type="common">Vaquita</name>
    <dbReference type="NCBI Taxonomy" id="42100"/>
    <lineage>
        <taxon>Eukaryota</taxon>
        <taxon>Metazoa</taxon>
        <taxon>Chordata</taxon>
        <taxon>Craniata</taxon>
        <taxon>Vertebrata</taxon>
        <taxon>Euteleostomi</taxon>
        <taxon>Mammalia</taxon>
        <taxon>Eutheria</taxon>
        <taxon>Laurasiatheria</taxon>
        <taxon>Artiodactyla</taxon>
        <taxon>Whippomorpha</taxon>
        <taxon>Cetacea</taxon>
        <taxon>Odontoceti</taxon>
        <taxon>Phocoenidae</taxon>
        <taxon>Phocoena</taxon>
    </lineage>
</organism>
<evidence type="ECO:0000313" key="1">
    <source>
        <dbReference type="Ensembl" id="ENSPSNP00000002873.1"/>
    </source>
</evidence>
<proteinExistence type="predicted"/>